<evidence type="ECO:0000256" key="2">
    <source>
        <dbReference type="ARBA" id="ARBA00023315"/>
    </source>
</evidence>
<evidence type="ECO:0000256" key="1">
    <source>
        <dbReference type="ARBA" id="ARBA00022679"/>
    </source>
</evidence>
<evidence type="ECO:0000313" key="6">
    <source>
        <dbReference type="Proteomes" id="UP000094795"/>
    </source>
</evidence>
<dbReference type="PANTHER" id="PTHR43792">
    <property type="entry name" value="GNAT FAMILY, PUTATIVE (AFU_ORTHOLOGUE AFUA_3G00765)-RELATED-RELATED"/>
    <property type="match status" value="1"/>
</dbReference>
<dbReference type="GO" id="GO:0008999">
    <property type="term" value="F:protein-N-terminal-alanine acetyltransferase activity"/>
    <property type="evidence" value="ECO:0007669"/>
    <property type="project" value="TreeGrafter"/>
</dbReference>
<dbReference type="InterPro" id="IPR000182">
    <property type="entry name" value="GNAT_dom"/>
</dbReference>
<proteinExistence type="inferred from homology"/>
<dbReference type="PANTHER" id="PTHR43792:SF8">
    <property type="entry name" value="[RIBOSOMAL PROTEIN US5]-ALANINE N-ACETYLTRANSFERASE"/>
    <property type="match status" value="1"/>
</dbReference>
<name>A0A1C1YQ37_9HYPH</name>
<dbReference type="InterPro" id="IPR016181">
    <property type="entry name" value="Acyl_CoA_acyltransferase"/>
</dbReference>
<evidence type="ECO:0000313" key="5">
    <source>
        <dbReference type="EMBL" id="OCW55632.1"/>
    </source>
</evidence>
<keyword evidence="2" id="KW-0012">Acyltransferase</keyword>
<gene>
    <name evidence="5" type="ORF">AWJ14_06500</name>
</gene>
<reference evidence="5 6" key="1">
    <citation type="submission" date="2015-12" db="EMBL/GenBank/DDBJ databases">
        <authorList>
            <person name="Shamseldin A."/>
            <person name="Moawad H."/>
            <person name="Abd El-Rahim W.M."/>
            <person name="Sadowsky M.J."/>
        </authorList>
    </citation>
    <scope>NUCLEOTIDE SEQUENCE [LARGE SCALE GENOMIC DNA]</scope>
    <source>
        <strain evidence="5 6">JC234</strain>
    </source>
</reference>
<dbReference type="Pfam" id="PF13302">
    <property type="entry name" value="Acetyltransf_3"/>
    <property type="match status" value="1"/>
</dbReference>
<evidence type="ECO:0000259" key="4">
    <source>
        <dbReference type="PROSITE" id="PS51186"/>
    </source>
</evidence>
<dbReference type="PROSITE" id="PS51186">
    <property type="entry name" value="GNAT"/>
    <property type="match status" value="1"/>
</dbReference>
<organism evidence="5 6">
    <name type="scientific">Hoeflea olei</name>
    <dbReference type="NCBI Taxonomy" id="1480615"/>
    <lineage>
        <taxon>Bacteria</taxon>
        <taxon>Pseudomonadati</taxon>
        <taxon>Pseudomonadota</taxon>
        <taxon>Alphaproteobacteria</taxon>
        <taxon>Hyphomicrobiales</taxon>
        <taxon>Rhizobiaceae</taxon>
        <taxon>Hoeflea</taxon>
    </lineage>
</organism>
<comment type="similarity">
    <text evidence="3">Belongs to the acetyltransferase family. RimJ subfamily.</text>
</comment>
<sequence>MAPPVFRFRSRTLEEFRLEGERTFLRHPVFADHAEWSKLRAASRDFLEPWEPSWHHDDLTRPSFRYRIQRYQADREAGLALPLFVCQKPTGRLIGGVTLGSIRRGAAESCTLGYWMGEPYAGKGFMADALKCLIPHVFERMRLHRIEAACIPDNQRSQRLLEKVGFQREGYLKGYLKINGAWRDHLLYALVAEDWQAMRAKGSGSGG</sequence>
<feature type="domain" description="N-acetyltransferase" evidence="4">
    <location>
        <begin position="37"/>
        <end position="193"/>
    </location>
</feature>
<dbReference type="STRING" id="1480615.AWJ14_06500"/>
<comment type="caution">
    <text evidence="5">The sequence shown here is derived from an EMBL/GenBank/DDBJ whole genome shotgun (WGS) entry which is preliminary data.</text>
</comment>
<dbReference type="GO" id="GO:0005737">
    <property type="term" value="C:cytoplasm"/>
    <property type="evidence" value="ECO:0007669"/>
    <property type="project" value="TreeGrafter"/>
</dbReference>
<dbReference type="Gene3D" id="3.40.630.30">
    <property type="match status" value="1"/>
</dbReference>
<dbReference type="EMBL" id="LQZT01000050">
    <property type="protein sequence ID" value="OCW55632.1"/>
    <property type="molecule type" value="Genomic_DNA"/>
</dbReference>
<keyword evidence="6" id="KW-1185">Reference proteome</keyword>
<dbReference type="SUPFAM" id="SSF55729">
    <property type="entry name" value="Acyl-CoA N-acyltransferases (Nat)"/>
    <property type="match status" value="1"/>
</dbReference>
<dbReference type="RefSeq" id="WP_066184585.1">
    <property type="nucleotide sequence ID" value="NZ_LQZT01000050.1"/>
</dbReference>
<accession>A0A1C1YQ37</accession>
<evidence type="ECO:0000256" key="3">
    <source>
        <dbReference type="ARBA" id="ARBA00038502"/>
    </source>
</evidence>
<dbReference type="OrthoDB" id="9801669at2"/>
<dbReference type="Proteomes" id="UP000094795">
    <property type="component" value="Unassembled WGS sequence"/>
</dbReference>
<protein>
    <submittedName>
        <fullName evidence="5">GCN5 family acetyltransferase</fullName>
    </submittedName>
</protein>
<dbReference type="AlphaFoldDB" id="A0A1C1YQ37"/>
<keyword evidence="1 5" id="KW-0808">Transferase</keyword>
<dbReference type="InterPro" id="IPR051531">
    <property type="entry name" value="N-acetyltransferase"/>
</dbReference>